<dbReference type="Gramene" id="OB10G19020.1">
    <property type="protein sequence ID" value="OB10G19020.1"/>
    <property type="gene ID" value="OB10G19020"/>
</dbReference>
<accession>J3N304</accession>
<reference evidence="1" key="2">
    <citation type="submission" date="2013-04" db="UniProtKB">
        <authorList>
            <consortium name="EnsemblPlants"/>
        </authorList>
    </citation>
    <scope>IDENTIFICATION</scope>
</reference>
<dbReference type="HOGENOM" id="CLU_2088541_0_0_1"/>
<dbReference type="AlphaFoldDB" id="J3N304"/>
<proteinExistence type="predicted"/>
<dbReference type="Proteomes" id="UP000006038">
    <property type="component" value="Chromosome 10"/>
</dbReference>
<dbReference type="EnsemblPlants" id="OB10G19020.1">
    <property type="protein sequence ID" value="OB10G19020.1"/>
    <property type="gene ID" value="OB10G19020"/>
</dbReference>
<evidence type="ECO:0000313" key="2">
    <source>
        <dbReference type="Proteomes" id="UP000006038"/>
    </source>
</evidence>
<evidence type="ECO:0000313" key="1">
    <source>
        <dbReference type="EnsemblPlants" id="OB10G19020.1"/>
    </source>
</evidence>
<reference evidence="1" key="1">
    <citation type="journal article" date="2013" name="Nat. Commun.">
        <title>Whole-genome sequencing of Oryza brachyantha reveals mechanisms underlying Oryza genome evolution.</title>
        <authorList>
            <person name="Chen J."/>
            <person name="Huang Q."/>
            <person name="Gao D."/>
            <person name="Wang J."/>
            <person name="Lang Y."/>
            <person name="Liu T."/>
            <person name="Li B."/>
            <person name="Bai Z."/>
            <person name="Luis Goicoechea J."/>
            <person name="Liang C."/>
            <person name="Chen C."/>
            <person name="Zhang W."/>
            <person name="Sun S."/>
            <person name="Liao Y."/>
            <person name="Zhang X."/>
            <person name="Yang L."/>
            <person name="Song C."/>
            <person name="Wang M."/>
            <person name="Shi J."/>
            <person name="Liu G."/>
            <person name="Liu J."/>
            <person name="Zhou H."/>
            <person name="Zhou W."/>
            <person name="Yu Q."/>
            <person name="An N."/>
            <person name="Chen Y."/>
            <person name="Cai Q."/>
            <person name="Wang B."/>
            <person name="Liu B."/>
            <person name="Min J."/>
            <person name="Huang Y."/>
            <person name="Wu H."/>
            <person name="Li Z."/>
            <person name="Zhang Y."/>
            <person name="Yin Y."/>
            <person name="Song W."/>
            <person name="Jiang J."/>
            <person name="Jackson S.A."/>
            <person name="Wing R.A."/>
            <person name="Wang J."/>
            <person name="Chen M."/>
        </authorList>
    </citation>
    <scope>NUCLEOTIDE SEQUENCE [LARGE SCALE GENOMIC DNA]</scope>
    <source>
        <strain evidence="1">cv. IRGC 101232</strain>
    </source>
</reference>
<name>J3N304_ORYBR</name>
<protein>
    <submittedName>
        <fullName evidence="1">Uncharacterized protein</fullName>
    </submittedName>
</protein>
<organism evidence="1">
    <name type="scientific">Oryza brachyantha</name>
    <name type="common">malo sina</name>
    <dbReference type="NCBI Taxonomy" id="4533"/>
    <lineage>
        <taxon>Eukaryota</taxon>
        <taxon>Viridiplantae</taxon>
        <taxon>Streptophyta</taxon>
        <taxon>Embryophyta</taxon>
        <taxon>Tracheophyta</taxon>
        <taxon>Spermatophyta</taxon>
        <taxon>Magnoliopsida</taxon>
        <taxon>Liliopsida</taxon>
        <taxon>Poales</taxon>
        <taxon>Poaceae</taxon>
        <taxon>BOP clade</taxon>
        <taxon>Oryzoideae</taxon>
        <taxon>Oryzeae</taxon>
        <taxon>Oryzinae</taxon>
        <taxon>Oryza</taxon>
    </lineage>
</organism>
<keyword evidence="2" id="KW-1185">Reference proteome</keyword>
<sequence length="117" mass="12808">MPQRRRRLAKSPHALSDAVAKVLPQAQPIAHAIPTGLLNLEEPSVKDQLKGGSFINYYMIGQSSEVLIGAASLLPQALQAQLERLMAMVRELHLNSSPALTINGELDIDEWRLGLMS</sequence>